<accession>A0ABM0JG51</accession>
<dbReference type="Proteomes" id="UP000694888">
    <property type="component" value="Unplaced"/>
</dbReference>
<dbReference type="RefSeq" id="XP_005092922.1">
    <property type="nucleotide sequence ID" value="XM_005092865.3"/>
</dbReference>
<evidence type="ECO:0000256" key="1">
    <source>
        <dbReference type="ARBA" id="ARBA00004604"/>
    </source>
</evidence>
<comment type="subcellular location">
    <subcellularLocation>
        <location evidence="1">Nucleus</location>
        <location evidence="1">Nucleolus</location>
    </subcellularLocation>
</comment>
<evidence type="ECO:0000256" key="4">
    <source>
        <dbReference type="ARBA" id="ARBA00023242"/>
    </source>
</evidence>
<dbReference type="PANTHER" id="PTHR31454">
    <property type="entry name" value="ACTIVE REGULATOR OF SIRT1"/>
    <property type="match status" value="1"/>
</dbReference>
<sequence length="149" mass="17576">MSIDLVSRSLDLDAEPTMAAKSGKKKKGYTTNDAMELIKTNRQGVWKELRKLQKTHKKDVMEKRKKKKFKSAIELYKEQNDVDYTEANVEALQKITELGKVRDEVAEKILYKQPNRLSRDIKEKEVEEEESTVFTEEDFQKFAREYRPK</sequence>
<organism evidence="6 7">
    <name type="scientific">Aplysia californica</name>
    <name type="common">California sea hare</name>
    <dbReference type="NCBI Taxonomy" id="6500"/>
    <lineage>
        <taxon>Eukaryota</taxon>
        <taxon>Metazoa</taxon>
        <taxon>Spiralia</taxon>
        <taxon>Lophotrochozoa</taxon>
        <taxon>Mollusca</taxon>
        <taxon>Gastropoda</taxon>
        <taxon>Heterobranchia</taxon>
        <taxon>Euthyneura</taxon>
        <taxon>Tectipleura</taxon>
        <taxon>Aplysiida</taxon>
        <taxon>Aplysioidea</taxon>
        <taxon>Aplysiidae</taxon>
        <taxon>Aplysia</taxon>
    </lineage>
</organism>
<evidence type="ECO:0000256" key="2">
    <source>
        <dbReference type="ARBA" id="ARBA00007318"/>
    </source>
</evidence>
<dbReference type="PANTHER" id="PTHR31454:SF2">
    <property type="entry name" value="ACTIVE REGULATOR OF SIRT1"/>
    <property type="match status" value="1"/>
</dbReference>
<evidence type="ECO:0000313" key="6">
    <source>
        <dbReference type="Proteomes" id="UP000694888"/>
    </source>
</evidence>
<dbReference type="GeneID" id="101847708"/>
<evidence type="ECO:0000313" key="7">
    <source>
        <dbReference type="RefSeq" id="XP_005092922.1"/>
    </source>
</evidence>
<keyword evidence="6" id="KW-1185">Reference proteome</keyword>
<reference evidence="7" key="1">
    <citation type="submission" date="2025-08" db="UniProtKB">
        <authorList>
            <consortium name="RefSeq"/>
        </authorList>
    </citation>
    <scope>IDENTIFICATION</scope>
</reference>
<dbReference type="Pfam" id="PF15684">
    <property type="entry name" value="AROS"/>
    <property type="match status" value="1"/>
</dbReference>
<dbReference type="PRINTS" id="PR02029">
    <property type="entry name" value="ACTREGSIRT1"/>
</dbReference>
<comment type="similarity">
    <text evidence="2">Belongs to the AROS family.</text>
</comment>
<gene>
    <name evidence="7" type="primary">LOC101847708</name>
</gene>
<evidence type="ECO:0000256" key="3">
    <source>
        <dbReference type="ARBA" id="ARBA00016855"/>
    </source>
</evidence>
<name>A0ABM0JG51_APLCA</name>
<protein>
    <recommendedName>
        <fullName evidence="3">Active regulator of SIRT1</fullName>
    </recommendedName>
    <alternativeName>
        <fullName evidence="5">40S ribosomal protein S19-binding protein 1</fullName>
    </alternativeName>
</protein>
<keyword evidence="4" id="KW-0539">Nucleus</keyword>
<evidence type="ECO:0000256" key="5">
    <source>
        <dbReference type="ARBA" id="ARBA00032748"/>
    </source>
</evidence>
<proteinExistence type="inferred from homology"/>
<dbReference type="InterPro" id="IPR023262">
    <property type="entry name" value="AROS"/>
</dbReference>